<sequence>MPACPNRFFLRAFQRRQSGMTLIEVLVALLILAIGLMGAAVLQLNALKYTDSARMTSQASFIAYDMLDRIRANAGADYSWGSAEPAPRSTSTASVRDLDLHDFEANIIGFAGEDAKGSVALSGHEVTISISWQDARAANRPGARETFTLTSRIASDQGALQ</sequence>
<comment type="caution">
    <text evidence="2">The sequence shown here is derived from an EMBL/GenBank/DDBJ whole genome shotgun (WGS) entry which is preliminary data.</text>
</comment>
<evidence type="ECO:0000313" key="3">
    <source>
        <dbReference type="Proteomes" id="UP000032210"/>
    </source>
</evidence>
<dbReference type="Proteomes" id="UP000032210">
    <property type="component" value="Unassembled WGS sequence"/>
</dbReference>
<evidence type="ECO:0000313" key="2">
    <source>
        <dbReference type="EMBL" id="KIR21699.1"/>
    </source>
</evidence>
<reference evidence="2 3" key="1">
    <citation type="submission" date="2015-01" db="EMBL/GenBank/DDBJ databases">
        <title>Genome sequence of the beneficial rhizobacterium Pseudomonas fluorescens 2-79.</title>
        <authorList>
            <person name="Thuermer A."/>
            <person name="Daniel R."/>
        </authorList>
    </citation>
    <scope>NUCLEOTIDE SEQUENCE [LARGE SCALE GENOMIC DNA]</scope>
    <source>
        <strain evidence="2 3">2-79</strain>
    </source>
</reference>
<dbReference type="NCBIfam" id="TIGR02532">
    <property type="entry name" value="IV_pilin_GFxxxE"/>
    <property type="match status" value="1"/>
</dbReference>
<dbReference type="InterPro" id="IPR013362">
    <property type="entry name" value="Pilus_4_PilV"/>
</dbReference>
<dbReference type="AlphaFoldDB" id="A0A0D0THX8"/>
<dbReference type="PATRIC" id="fig|294.125.peg.2973"/>
<keyword evidence="1" id="KW-0472">Membrane</keyword>
<name>A0A0D0THX8_PSEFL</name>
<dbReference type="Pfam" id="PF07963">
    <property type="entry name" value="N_methyl"/>
    <property type="match status" value="1"/>
</dbReference>
<dbReference type="InterPro" id="IPR012902">
    <property type="entry name" value="N_methyl_site"/>
</dbReference>
<keyword evidence="1" id="KW-1133">Transmembrane helix</keyword>
<accession>A0A0D0THX8</accession>
<dbReference type="RefSeq" id="WP_043049294.1">
    <property type="nucleotide sequence ID" value="NZ_JXCQ01000022.1"/>
</dbReference>
<dbReference type="PROSITE" id="PS00409">
    <property type="entry name" value="PROKAR_NTER_METHYL"/>
    <property type="match status" value="1"/>
</dbReference>
<feature type="transmembrane region" description="Helical" evidence="1">
    <location>
        <begin position="21"/>
        <end position="42"/>
    </location>
</feature>
<protein>
    <recommendedName>
        <fullName evidence="4">Type IV pilus modification protein PilV</fullName>
    </recommendedName>
</protein>
<proteinExistence type="predicted"/>
<keyword evidence="1" id="KW-0812">Transmembrane</keyword>
<organism evidence="2 3">
    <name type="scientific">Pseudomonas fluorescens</name>
    <dbReference type="NCBI Taxonomy" id="294"/>
    <lineage>
        <taxon>Bacteria</taxon>
        <taxon>Pseudomonadati</taxon>
        <taxon>Pseudomonadota</taxon>
        <taxon>Gammaproteobacteria</taxon>
        <taxon>Pseudomonadales</taxon>
        <taxon>Pseudomonadaceae</taxon>
        <taxon>Pseudomonas</taxon>
    </lineage>
</organism>
<gene>
    <name evidence="2" type="ORF">PFLU3_28940</name>
</gene>
<evidence type="ECO:0000256" key="1">
    <source>
        <dbReference type="SAM" id="Phobius"/>
    </source>
</evidence>
<dbReference type="NCBIfam" id="TIGR02523">
    <property type="entry name" value="type_IV_pilV"/>
    <property type="match status" value="1"/>
</dbReference>
<dbReference type="EMBL" id="JXCQ01000022">
    <property type="protein sequence ID" value="KIR21699.1"/>
    <property type="molecule type" value="Genomic_DNA"/>
</dbReference>
<evidence type="ECO:0008006" key="4">
    <source>
        <dbReference type="Google" id="ProtNLM"/>
    </source>
</evidence>